<dbReference type="EMBL" id="JACIHI010000037">
    <property type="protein sequence ID" value="MBB4444103.1"/>
    <property type="molecule type" value="Genomic_DNA"/>
</dbReference>
<keyword evidence="1" id="KW-0472">Membrane</keyword>
<reference evidence="2 3" key="1">
    <citation type="submission" date="2020-08" db="EMBL/GenBank/DDBJ databases">
        <title>Genomic Encyclopedia of Type Strains, Phase IV (KMG-V): Genome sequencing to study the core and pangenomes of soil and plant-associated prokaryotes.</title>
        <authorList>
            <person name="Whitman W."/>
        </authorList>
    </citation>
    <scope>NUCLEOTIDE SEQUENCE [LARGE SCALE GENOMIC DNA]</scope>
    <source>
        <strain evidence="2 3">SEMIA 414</strain>
    </source>
</reference>
<dbReference type="Proteomes" id="UP000533724">
    <property type="component" value="Unassembled WGS sequence"/>
</dbReference>
<comment type="caution">
    <text evidence="2">The sequence shown here is derived from an EMBL/GenBank/DDBJ whole genome shotgun (WGS) entry which is preliminary data.</text>
</comment>
<proteinExistence type="predicted"/>
<feature type="transmembrane region" description="Helical" evidence="1">
    <location>
        <begin position="26"/>
        <end position="45"/>
    </location>
</feature>
<dbReference type="RefSeq" id="WP_184502307.1">
    <property type="nucleotide sequence ID" value="NZ_JACIHI010000037.1"/>
</dbReference>
<keyword evidence="1" id="KW-0812">Transmembrane</keyword>
<keyword evidence="1" id="KW-1133">Transmembrane helix</keyword>
<protein>
    <submittedName>
        <fullName evidence="2">Fermentation-respiration switch protein FrsA (DUF1100 family)</fullName>
    </submittedName>
</protein>
<feature type="transmembrane region" description="Helical" evidence="1">
    <location>
        <begin position="107"/>
        <end position="126"/>
    </location>
</feature>
<evidence type="ECO:0000313" key="3">
    <source>
        <dbReference type="Proteomes" id="UP000533724"/>
    </source>
</evidence>
<accession>A0A7W6UTK1</accession>
<sequence length="198" mass="22425">MASIRSIIANNNSTFYDYRTKHRRHIWPRMTLFVLVSPALAFILTKNLTDFINSINTVASILLGFGFSVLFYIASGKDDQIAPDFSLEKKNRLLRVNALSKELFHNVSYFVMTASAGLAFAMIVIAPEAQGEWLSKQALPHLEKITPDAADYLWWVSLTVRSVFFFLIIEAGYTFARVVGRVNFLFEEKLAQGNDKSC</sequence>
<evidence type="ECO:0000313" key="2">
    <source>
        <dbReference type="EMBL" id="MBB4444103.1"/>
    </source>
</evidence>
<feature type="transmembrane region" description="Helical" evidence="1">
    <location>
        <begin position="51"/>
        <end position="73"/>
    </location>
</feature>
<feature type="transmembrane region" description="Helical" evidence="1">
    <location>
        <begin position="152"/>
        <end position="176"/>
    </location>
</feature>
<organism evidence="2 3">
    <name type="scientific">Rhizobium esperanzae</name>
    <dbReference type="NCBI Taxonomy" id="1967781"/>
    <lineage>
        <taxon>Bacteria</taxon>
        <taxon>Pseudomonadati</taxon>
        <taxon>Pseudomonadota</taxon>
        <taxon>Alphaproteobacteria</taxon>
        <taxon>Hyphomicrobiales</taxon>
        <taxon>Rhizobiaceae</taxon>
        <taxon>Rhizobium/Agrobacterium group</taxon>
        <taxon>Rhizobium</taxon>
    </lineage>
</organism>
<dbReference type="AlphaFoldDB" id="A0A7W6UTK1"/>
<name>A0A7W6UTK1_9HYPH</name>
<evidence type="ECO:0000256" key="1">
    <source>
        <dbReference type="SAM" id="Phobius"/>
    </source>
</evidence>
<gene>
    <name evidence="2" type="ORF">GGE15_007419</name>
</gene>